<name>A0A0J9SH30_PLAVI</name>
<proteinExistence type="predicted"/>
<dbReference type="OrthoDB" id="389412at2759"/>
<evidence type="ECO:0000313" key="2">
    <source>
        <dbReference type="Proteomes" id="UP000053562"/>
    </source>
</evidence>
<protein>
    <submittedName>
        <fullName evidence="1">Uncharacterized protein</fullName>
    </submittedName>
</protein>
<dbReference type="EMBL" id="KQ234202">
    <property type="protein sequence ID" value="KMZ82304.1"/>
    <property type="molecule type" value="Genomic_DNA"/>
</dbReference>
<dbReference type="AlphaFoldDB" id="A0A0J9SH30"/>
<reference evidence="1 2" key="1">
    <citation type="submission" date="2011-08" db="EMBL/GenBank/DDBJ databases">
        <title>The Genome Sequence of Plasmodium vivax India VII.</title>
        <authorList>
            <consortium name="The Broad Institute Genome Sequencing Platform"/>
            <consortium name="The Broad Institute Genome Sequencing Center for Infectious Disease"/>
            <person name="Neafsey D."/>
            <person name="Carlton J."/>
            <person name="Barnwell J."/>
            <person name="Collins W."/>
            <person name="Escalante A."/>
            <person name="Mullikin J."/>
            <person name="Saul A."/>
            <person name="Guigo R."/>
            <person name="Camara F."/>
            <person name="Young S.K."/>
            <person name="Zeng Q."/>
            <person name="Gargeya S."/>
            <person name="Fitzgerald M."/>
            <person name="Haas B."/>
            <person name="Abouelleil A."/>
            <person name="Alvarado L."/>
            <person name="Arachchi H.M."/>
            <person name="Berlin A."/>
            <person name="Brown A."/>
            <person name="Chapman S.B."/>
            <person name="Chen Z."/>
            <person name="Dunbar C."/>
            <person name="Freedman E."/>
            <person name="Gearin G."/>
            <person name="Gellesch M."/>
            <person name="Goldberg J."/>
            <person name="Griggs A."/>
            <person name="Gujja S."/>
            <person name="Heiman D."/>
            <person name="Howarth C."/>
            <person name="Larson L."/>
            <person name="Lui A."/>
            <person name="MacDonald P.J.P."/>
            <person name="Montmayeur A."/>
            <person name="Murphy C."/>
            <person name="Neiman D."/>
            <person name="Pearson M."/>
            <person name="Priest M."/>
            <person name="Roberts A."/>
            <person name="Saif S."/>
            <person name="Shea T."/>
            <person name="Shenoy N."/>
            <person name="Sisk P."/>
            <person name="Stolte C."/>
            <person name="Sykes S."/>
            <person name="Wortman J."/>
            <person name="Nusbaum C."/>
            <person name="Birren B."/>
        </authorList>
    </citation>
    <scope>NUCLEOTIDE SEQUENCE [LARGE SCALE GENOMIC DNA]</scope>
    <source>
        <strain evidence="1 2">India VII</strain>
    </source>
</reference>
<gene>
    <name evidence="1" type="ORF">PVIIG_05745</name>
</gene>
<accession>A0A0J9SH30</accession>
<dbReference type="InterPro" id="IPR022139">
    <property type="entry name" value="Fam-L/Fam-M-like_plasmodium"/>
</dbReference>
<sequence>MMKLLGKHSLRDNSTFGKSLEIKYEQDGSLNISFNRLLAKLELKNDSYRTYARQKYTNHGMNKNIKSEEVKKPTQPQIRKDCLNNYDVYMKYYKNRYAKK</sequence>
<dbReference type="Pfam" id="PF12420">
    <property type="entry name" value="DUF3671"/>
    <property type="match status" value="1"/>
</dbReference>
<dbReference type="Proteomes" id="UP000053562">
    <property type="component" value="Unassembled WGS sequence"/>
</dbReference>
<organism evidence="1 2">
    <name type="scientific">Plasmodium vivax India VII</name>
    <dbReference type="NCBI Taxonomy" id="1077284"/>
    <lineage>
        <taxon>Eukaryota</taxon>
        <taxon>Sar</taxon>
        <taxon>Alveolata</taxon>
        <taxon>Apicomplexa</taxon>
        <taxon>Aconoidasida</taxon>
        <taxon>Haemosporida</taxon>
        <taxon>Plasmodiidae</taxon>
        <taxon>Plasmodium</taxon>
        <taxon>Plasmodium (Plasmodium)</taxon>
    </lineage>
</organism>
<evidence type="ECO:0000313" key="1">
    <source>
        <dbReference type="EMBL" id="KMZ82304.1"/>
    </source>
</evidence>